<organism evidence="5 6">
    <name type="scientific">Aliivibrio fischeri (strain MJ11)</name>
    <name type="common">Vibrio fischeri</name>
    <dbReference type="NCBI Taxonomy" id="388396"/>
    <lineage>
        <taxon>Bacteria</taxon>
        <taxon>Pseudomonadati</taxon>
        <taxon>Pseudomonadota</taxon>
        <taxon>Gammaproteobacteria</taxon>
        <taxon>Vibrionales</taxon>
        <taxon>Vibrionaceae</taxon>
        <taxon>Aliivibrio</taxon>
    </lineage>
</organism>
<reference evidence="6" key="1">
    <citation type="submission" date="2008-08" db="EMBL/GenBank/DDBJ databases">
        <title>Complete sequence of Vibrio fischeri strain MJ11.</title>
        <authorList>
            <person name="Mandel M.J."/>
            <person name="Stabb E.V."/>
            <person name="Ruby E.G."/>
            <person name="Ferriera S."/>
            <person name="Johnson J."/>
            <person name="Kravitz S."/>
            <person name="Beeson K."/>
            <person name="Sutton G."/>
            <person name="Rogers Y.-H."/>
            <person name="Friedman R."/>
            <person name="Frazier M."/>
            <person name="Venter J.C."/>
        </authorList>
    </citation>
    <scope>NUCLEOTIDE SEQUENCE [LARGE SCALE GENOMIC DNA]</scope>
    <source>
        <strain evidence="6">MJ11</strain>
    </source>
</reference>
<gene>
    <name evidence="3" type="primary">zapB</name>
    <name evidence="5" type="ordered locus">VFMJ11_0201</name>
</gene>
<comment type="similarity">
    <text evidence="3">Belongs to the ZapB family.</text>
</comment>
<comment type="subcellular location">
    <subcellularLocation>
        <location evidence="3">Cytoplasm</location>
    </subcellularLocation>
    <text evidence="3">Localizes to the septum at mid-cell, in a FtsZ-like pattern.</text>
</comment>
<dbReference type="Pfam" id="PF06005">
    <property type="entry name" value="ZapB"/>
    <property type="match status" value="1"/>
</dbReference>
<evidence type="ECO:0000256" key="2">
    <source>
        <dbReference type="ARBA" id="ARBA00023210"/>
    </source>
</evidence>
<comment type="subunit">
    <text evidence="3">Homodimer. The ends of the coiled-coil dimer bind to each other, forming polymers. Interacts with FtsZ.</text>
</comment>
<keyword evidence="2 3" id="KW-0717">Septation</keyword>
<protein>
    <recommendedName>
        <fullName evidence="3">Cell division protein ZapB</fullName>
    </recommendedName>
</protein>
<dbReference type="Proteomes" id="UP000001857">
    <property type="component" value="Chromosome I"/>
</dbReference>
<reference evidence="5 6" key="2">
    <citation type="journal article" date="2009" name="Nature">
        <title>A single regulatory gene is sufficient to alter bacterial host range.</title>
        <authorList>
            <person name="Mandel M.J."/>
            <person name="Wollenberg M.S."/>
            <person name="Stabb E.V."/>
            <person name="Visick K.L."/>
            <person name="Ruby E.G."/>
        </authorList>
    </citation>
    <scope>NUCLEOTIDE SEQUENCE [LARGE SCALE GENOMIC DNA]</scope>
    <source>
        <strain evidence="5 6">MJ11</strain>
    </source>
</reference>
<keyword evidence="1 3" id="KW-0175">Coiled coil</keyword>
<dbReference type="GO" id="GO:0005737">
    <property type="term" value="C:cytoplasm"/>
    <property type="evidence" value="ECO:0007669"/>
    <property type="project" value="UniProtKB-SubCell"/>
</dbReference>
<dbReference type="GO" id="GO:0000917">
    <property type="term" value="P:division septum assembly"/>
    <property type="evidence" value="ECO:0007669"/>
    <property type="project" value="UniProtKB-KW"/>
</dbReference>
<dbReference type="EMBL" id="CP001139">
    <property type="protein sequence ID" value="ACH64829.1"/>
    <property type="molecule type" value="Genomic_DNA"/>
</dbReference>
<dbReference type="HAMAP" id="MF_01196">
    <property type="entry name" value="ZapB"/>
    <property type="match status" value="1"/>
</dbReference>
<dbReference type="HOGENOM" id="CLU_171174_2_0_6"/>
<dbReference type="InterPro" id="IPR009252">
    <property type="entry name" value="Cell_div_ZapB"/>
</dbReference>
<dbReference type="AlphaFoldDB" id="B5FFY5"/>
<feature type="compositionally biased region" description="Basic and acidic residues" evidence="4">
    <location>
        <begin position="82"/>
        <end position="93"/>
    </location>
</feature>
<comment type="function">
    <text evidence="3">Non-essential, abundant cell division factor that is required for proper Z-ring formation. It is recruited early to the divisome by direct interaction with FtsZ, stimulating Z-ring assembly and thereby promoting cell division earlier in the cell cycle. Its recruitment to the Z-ring requires functional FtsA or ZipA.</text>
</comment>
<evidence type="ECO:0000256" key="3">
    <source>
        <dbReference type="HAMAP-Rule" id="MF_01196"/>
    </source>
</evidence>
<sequence>MAELQLLSRIENKFVVSNKFATYSMKNIVKVAGMSLEILEQLEAKVQMAVDTIALLQMEVEELKETNAALTQDLEQANNGRSEVEQEAQRARDEQAQFEARIRGLLGKMDEVE</sequence>
<keyword evidence="3" id="KW-0963">Cytoplasm</keyword>
<name>B5FFY5_ALIFM</name>
<dbReference type="GO" id="GO:0043093">
    <property type="term" value="P:FtsZ-dependent cytokinesis"/>
    <property type="evidence" value="ECO:0007669"/>
    <property type="project" value="UniProtKB-UniRule"/>
</dbReference>
<keyword evidence="3" id="KW-0131">Cell cycle</keyword>
<accession>B5FFY5</accession>
<dbReference type="Gene3D" id="1.20.5.340">
    <property type="match status" value="1"/>
</dbReference>
<proteinExistence type="inferred from homology"/>
<evidence type="ECO:0000256" key="1">
    <source>
        <dbReference type="ARBA" id="ARBA00023054"/>
    </source>
</evidence>
<dbReference type="KEGG" id="vfm:VFMJ11_0201"/>
<evidence type="ECO:0000313" key="6">
    <source>
        <dbReference type="Proteomes" id="UP000001857"/>
    </source>
</evidence>
<evidence type="ECO:0000256" key="4">
    <source>
        <dbReference type="SAM" id="MobiDB-lite"/>
    </source>
</evidence>
<feature type="region of interest" description="Disordered" evidence="4">
    <location>
        <begin position="74"/>
        <end position="93"/>
    </location>
</feature>
<evidence type="ECO:0000313" key="5">
    <source>
        <dbReference type="EMBL" id="ACH64829.1"/>
    </source>
</evidence>
<keyword evidence="3" id="KW-0132">Cell division</keyword>